<evidence type="ECO:0000259" key="1">
    <source>
        <dbReference type="Pfam" id="PF12697"/>
    </source>
</evidence>
<dbReference type="SUPFAM" id="SSF53474">
    <property type="entry name" value="alpha/beta-Hydrolases"/>
    <property type="match status" value="1"/>
</dbReference>
<organism evidence="2 3">
    <name type="scientific">Cellulosimicrobium composti</name>
    <dbReference type="NCBI Taxonomy" id="2672572"/>
    <lineage>
        <taxon>Bacteria</taxon>
        <taxon>Bacillati</taxon>
        <taxon>Actinomycetota</taxon>
        <taxon>Actinomycetes</taxon>
        <taxon>Micrococcales</taxon>
        <taxon>Promicromonosporaceae</taxon>
        <taxon>Cellulosimicrobium</taxon>
    </lineage>
</organism>
<proteinExistence type="predicted"/>
<dbReference type="InterPro" id="IPR029058">
    <property type="entry name" value="AB_hydrolase_fold"/>
</dbReference>
<dbReference type="PANTHER" id="PTHR43798">
    <property type="entry name" value="MONOACYLGLYCEROL LIPASE"/>
    <property type="match status" value="1"/>
</dbReference>
<dbReference type="InterPro" id="IPR000073">
    <property type="entry name" value="AB_hydrolase_1"/>
</dbReference>
<dbReference type="RefSeq" id="WP_318657396.1">
    <property type="nucleotide sequence ID" value="NZ_WMKA01000012.1"/>
</dbReference>
<reference evidence="2 3" key="1">
    <citation type="submission" date="2019-11" db="EMBL/GenBank/DDBJ databases">
        <title>Cellulosimicrobium composti sp. nov. isolated from a compost.</title>
        <authorList>
            <person name="Yang Y."/>
        </authorList>
    </citation>
    <scope>NUCLEOTIDE SEQUENCE [LARGE SCALE GENOMIC DNA]</scope>
    <source>
        <strain evidence="2 3">BIT-GX5</strain>
    </source>
</reference>
<dbReference type="InterPro" id="IPR050266">
    <property type="entry name" value="AB_hydrolase_sf"/>
</dbReference>
<keyword evidence="2" id="KW-0378">Hydrolase</keyword>
<dbReference type="Gene3D" id="3.40.50.1820">
    <property type="entry name" value="alpha/beta hydrolase"/>
    <property type="match status" value="1"/>
</dbReference>
<accession>A0A6N7ZHG8</accession>
<dbReference type="PRINTS" id="PR00111">
    <property type="entry name" value="ABHYDROLASE"/>
</dbReference>
<evidence type="ECO:0000313" key="2">
    <source>
        <dbReference type="EMBL" id="MTG88759.1"/>
    </source>
</evidence>
<dbReference type="Pfam" id="PF12697">
    <property type="entry name" value="Abhydrolase_6"/>
    <property type="match status" value="1"/>
</dbReference>
<sequence>MHVTASGERDARPLLFLHGGGVAGWMWGPTTERLPDDVRLLVPDLPGHGRSSGEDYVSHSRTVDDLAGIVEAATDRPVTVVGFSLGAQLAVLLGSRRPDLVEKVVAVSAQAVPTRAPGATLGLLRLAAPLARYEWFARAQARELRIPPSLQDDYLRTSRAVSVRTLSTAVGENIRFTPPDGWARFPGDALVLVGGRERRVMRDSARTLAALLPGTGLEVVDGCGHTIPLERPDWFARRLRDWVTRER</sequence>
<dbReference type="GO" id="GO:0016787">
    <property type="term" value="F:hydrolase activity"/>
    <property type="evidence" value="ECO:0007669"/>
    <property type="project" value="UniProtKB-KW"/>
</dbReference>
<dbReference type="AlphaFoldDB" id="A0A6N7ZHG8"/>
<dbReference type="Proteomes" id="UP000440668">
    <property type="component" value="Unassembled WGS sequence"/>
</dbReference>
<gene>
    <name evidence="2" type="ORF">GJV82_07355</name>
</gene>
<comment type="caution">
    <text evidence="2">The sequence shown here is derived from an EMBL/GenBank/DDBJ whole genome shotgun (WGS) entry which is preliminary data.</text>
</comment>
<feature type="domain" description="AB hydrolase-1" evidence="1">
    <location>
        <begin position="14"/>
        <end position="237"/>
    </location>
</feature>
<name>A0A6N7ZHG8_9MICO</name>
<dbReference type="EMBL" id="WMKA01000012">
    <property type="protein sequence ID" value="MTG88759.1"/>
    <property type="molecule type" value="Genomic_DNA"/>
</dbReference>
<evidence type="ECO:0000313" key="3">
    <source>
        <dbReference type="Proteomes" id="UP000440668"/>
    </source>
</evidence>
<protein>
    <submittedName>
        <fullName evidence="2">Alpha/beta fold hydrolase</fullName>
    </submittedName>
</protein>